<protein>
    <submittedName>
        <fullName evidence="4">Omega-6 fatty acid desaturase (Delta-12 desaturase)</fullName>
    </submittedName>
</protein>
<dbReference type="GO" id="GO:0016020">
    <property type="term" value="C:membrane"/>
    <property type="evidence" value="ECO:0007669"/>
    <property type="project" value="TreeGrafter"/>
</dbReference>
<evidence type="ECO:0000256" key="1">
    <source>
        <dbReference type="SAM" id="MobiDB-lite"/>
    </source>
</evidence>
<dbReference type="EMBL" id="FOTO01000016">
    <property type="protein sequence ID" value="SFM14652.1"/>
    <property type="molecule type" value="Genomic_DNA"/>
</dbReference>
<accession>A0A8G2FFV8</accession>
<dbReference type="Pfam" id="PF00487">
    <property type="entry name" value="FA_desaturase"/>
    <property type="match status" value="1"/>
</dbReference>
<feature type="transmembrane region" description="Helical" evidence="2">
    <location>
        <begin position="39"/>
        <end position="61"/>
    </location>
</feature>
<feature type="transmembrane region" description="Helical" evidence="2">
    <location>
        <begin position="101"/>
        <end position="118"/>
    </location>
</feature>
<proteinExistence type="predicted"/>
<organism evidence="4 5">
    <name type="scientific">Desulfomicrobium norvegicum (strain DSM 1741 / NCIMB 8310)</name>
    <name type="common">Desulfovibrio baculatus (strain Norway 4)</name>
    <name type="synonym">Desulfovibrio desulfuricans (strain Norway 4)</name>
    <dbReference type="NCBI Taxonomy" id="52561"/>
    <lineage>
        <taxon>Bacteria</taxon>
        <taxon>Pseudomonadati</taxon>
        <taxon>Thermodesulfobacteriota</taxon>
        <taxon>Desulfovibrionia</taxon>
        <taxon>Desulfovibrionales</taxon>
        <taxon>Desulfomicrobiaceae</taxon>
        <taxon>Desulfomicrobium</taxon>
    </lineage>
</organism>
<sequence>MKTVNADAMTSERKQPTRRALPPWHSDMTRFREPNNLKAAWQVANSLVPYGCLWLLMIMTVRSGGSYWLTLALAVVAAAFLVRIFILFHDCVHGSLFRSKGLNTFFGYVFGVLVFTPFEDWRFSHLKHHGSYANLDARGFGDIWTMTRTEYDASSWATRLGYRLFRSPLVLLGLGALFSFLLRFRLPGYQTKRKERMSVLLTNLLIVAVALIVAWAVGWKTYVLIQLPVIWLAGALGIWLFYVQHQFEGVYWARRNDWDPVRAAMEGSSFYDLPPVLRWLSGNIGYHHVHHLGPRIPNYRLKECFDAIPVLKSRQPLTLRNSLACIRLKLWDEERQELVAF</sequence>
<dbReference type="PANTHER" id="PTHR19353">
    <property type="entry name" value="FATTY ACID DESATURASE 2"/>
    <property type="match status" value="1"/>
</dbReference>
<feature type="transmembrane region" description="Helical" evidence="2">
    <location>
        <begin position="67"/>
        <end position="89"/>
    </location>
</feature>
<dbReference type="InterPro" id="IPR012171">
    <property type="entry name" value="Fatty_acid_desaturase"/>
</dbReference>
<evidence type="ECO:0000259" key="3">
    <source>
        <dbReference type="Pfam" id="PF00487"/>
    </source>
</evidence>
<feature type="transmembrane region" description="Helical" evidence="2">
    <location>
        <begin position="169"/>
        <end position="186"/>
    </location>
</feature>
<keyword evidence="2" id="KW-1133">Transmembrane helix</keyword>
<evidence type="ECO:0000256" key="2">
    <source>
        <dbReference type="SAM" id="Phobius"/>
    </source>
</evidence>
<dbReference type="PANTHER" id="PTHR19353:SF73">
    <property type="entry name" value="FATTY ACID DESATURASE"/>
    <property type="match status" value="1"/>
</dbReference>
<feature type="domain" description="Fatty acid desaturase" evidence="3">
    <location>
        <begin position="68"/>
        <end position="307"/>
    </location>
</feature>
<dbReference type="Proteomes" id="UP000199581">
    <property type="component" value="Unassembled WGS sequence"/>
</dbReference>
<feature type="transmembrane region" description="Helical" evidence="2">
    <location>
        <begin position="198"/>
        <end position="217"/>
    </location>
</feature>
<dbReference type="RefSeq" id="WP_244150406.1">
    <property type="nucleotide sequence ID" value="NZ_FOTO01000016.1"/>
</dbReference>
<dbReference type="InterPro" id="IPR005804">
    <property type="entry name" value="FA_desaturase_dom"/>
</dbReference>
<dbReference type="AlphaFoldDB" id="A0A8G2FFV8"/>
<evidence type="ECO:0000313" key="4">
    <source>
        <dbReference type="EMBL" id="SFM14652.1"/>
    </source>
</evidence>
<keyword evidence="2" id="KW-0812">Transmembrane</keyword>
<feature type="region of interest" description="Disordered" evidence="1">
    <location>
        <begin position="1"/>
        <end position="21"/>
    </location>
</feature>
<name>A0A8G2FFV8_DESNO</name>
<dbReference type="GO" id="GO:0006629">
    <property type="term" value="P:lipid metabolic process"/>
    <property type="evidence" value="ECO:0007669"/>
    <property type="project" value="InterPro"/>
</dbReference>
<keyword evidence="2" id="KW-0472">Membrane</keyword>
<reference evidence="4 5" key="1">
    <citation type="submission" date="2016-10" db="EMBL/GenBank/DDBJ databases">
        <authorList>
            <person name="Varghese N."/>
            <person name="Submissions S."/>
        </authorList>
    </citation>
    <scope>NUCLEOTIDE SEQUENCE [LARGE SCALE GENOMIC DNA]</scope>
    <source>
        <strain evidence="4 5">DSM 1741</strain>
    </source>
</reference>
<feature type="transmembrane region" description="Helical" evidence="2">
    <location>
        <begin position="223"/>
        <end position="242"/>
    </location>
</feature>
<dbReference type="CDD" id="cd03507">
    <property type="entry name" value="Delta12-FADS-like"/>
    <property type="match status" value="1"/>
</dbReference>
<gene>
    <name evidence="4" type="ORF">SAMN05421830_11661</name>
</gene>
<dbReference type="GO" id="GO:0016717">
    <property type="term" value="F:oxidoreductase activity, acting on paired donors, with oxidation of a pair of donors resulting in the reduction of molecular oxygen to two molecules of water"/>
    <property type="evidence" value="ECO:0007669"/>
    <property type="project" value="TreeGrafter"/>
</dbReference>
<evidence type="ECO:0000313" key="5">
    <source>
        <dbReference type="Proteomes" id="UP000199581"/>
    </source>
</evidence>
<keyword evidence="5" id="KW-1185">Reference proteome</keyword>
<comment type="caution">
    <text evidence="4">The sequence shown here is derived from an EMBL/GenBank/DDBJ whole genome shotgun (WGS) entry which is preliminary data.</text>
</comment>